<evidence type="ECO:0000256" key="2">
    <source>
        <dbReference type="ARBA" id="ARBA00022679"/>
    </source>
</evidence>
<comment type="similarity">
    <text evidence="1">Belongs to the guanylate kinase family.</text>
</comment>
<dbReference type="EMBL" id="AZHX01000431">
    <property type="protein sequence ID" value="ETX07534.1"/>
    <property type="molecule type" value="Genomic_DNA"/>
</dbReference>
<comment type="caution">
    <text evidence="5">The sequence shown here is derived from an EMBL/GenBank/DDBJ whole genome shotgun (WGS) entry which is preliminary data.</text>
</comment>
<organism evidence="5 6">
    <name type="scientific">Candidatus Entotheonella gemina</name>
    <dbReference type="NCBI Taxonomy" id="1429439"/>
    <lineage>
        <taxon>Bacteria</taxon>
        <taxon>Pseudomonadati</taxon>
        <taxon>Nitrospinota/Tectimicrobiota group</taxon>
        <taxon>Candidatus Tectimicrobiota</taxon>
        <taxon>Candidatus Entotheonellia</taxon>
        <taxon>Candidatus Entotheonellales</taxon>
        <taxon>Candidatus Entotheonellaceae</taxon>
        <taxon>Candidatus Entotheonella</taxon>
    </lineage>
</organism>
<evidence type="ECO:0000259" key="4">
    <source>
        <dbReference type="PROSITE" id="PS50052"/>
    </source>
</evidence>
<keyword evidence="2" id="KW-0808">Transferase</keyword>
<evidence type="ECO:0000313" key="5">
    <source>
        <dbReference type="EMBL" id="ETX07534.1"/>
    </source>
</evidence>
<protein>
    <recommendedName>
        <fullName evidence="4">Guanylate kinase-like domain-containing protein</fullName>
    </recommendedName>
</protein>
<keyword evidence="3" id="KW-0418">Kinase</keyword>
<dbReference type="GO" id="GO:0004385">
    <property type="term" value="F:GMP kinase activity"/>
    <property type="evidence" value="ECO:0007669"/>
    <property type="project" value="TreeGrafter"/>
</dbReference>
<feature type="domain" description="Guanylate kinase-like" evidence="4">
    <location>
        <begin position="1"/>
        <end position="73"/>
    </location>
</feature>
<dbReference type="PANTHER" id="PTHR23117:SF13">
    <property type="entry name" value="GUANYLATE KINASE"/>
    <property type="match status" value="1"/>
</dbReference>
<dbReference type="PANTHER" id="PTHR23117">
    <property type="entry name" value="GUANYLATE KINASE-RELATED"/>
    <property type="match status" value="1"/>
</dbReference>
<dbReference type="InterPro" id="IPR008145">
    <property type="entry name" value="GK/Ca_channel_bsu"/>
</dbReference>
<evidence type="ECO:0000256" key="3">
    <source>
        <dbReference type="ARBA" id="ARBA00022777"/>
    </source>
</evidence>
<dbReference type="Gene3D" id="3.40.50.300">
    <property type="entry name" value="P-loop containing nucleotide triphosphate hydrolases"/>
    <property type="match status" value="1"/>
</dbReference>
<dbReference type="PROSITE" id="PS50052">
    <property type="entry name" value="GUANYLATE_KINASE_2"/>
    <property type="match status" value="1"/>
</dbReference>
<dbReference type="InterPro" id="IPR008144">
    <property type="entry name" value="Guanylate_kin-like_dom"/>
</dbReference>
<gene>
    <name evidence="5" type="ORF">ETSY2_10625</name>
</gene>
<evidence type="ECO:0000256" key="1">
    <source>
        <dbReference type="ARBA" id="ARBA00005790"/>
    </source>
</evidence>
<feature type="non-terminal residue" evidence="5">
    <location>
        <position position="1"/>
    </location>
</feature>
<evidence type="ECO:0000313" key="6">
    <source>
        <dbReference type="Proteomes" id="UP000019140"/>
    </source>
</evidence>
<dbReference type="SUPFAM" id="SSF52540">
    <property type="entry name" value="P-loop containing nucleoside triphosphate hydrolases"/>
    <property type="match status" value="1"/>
</dbReference>
<dbReference type="Pfam" id="PF00625">
    <property type="entry name" value="Guanylate_kin"/>
    <property type="match status" value="1"/>
</dbReference>
<keyword evidence="6" id="KW-1185">Reference proteome</keyword>
<accession>W4MAX4</accession>
<sequence>RTAQIEARYIFILPPSWATLEARLQQRGSEDENVRMRRLMVARQELRQYTEYDYAITNDQLDTATEALRSIILAERQRIGRVVPALLDC</sequence>
<reference evidence="5 6" key="1">
    <citation type="journal article" date="2014" name="Nature">
        <title>An environmental bacterial taxon with a large and distinct metabolic repertoire.</title>
        <authorList>
            <person name="Wilson M.C."/>
            <person name="Mori T."/>
            <person name="Ruckert C."/>
            <person name="Uria A.R."/>
            <person name="Helf M.J."/>
            <person name="Takada K."/>
            <person name="Gernert C."/>
            <person name="Steffens U.A."/>
            <person name="Heycke N."/>
            <person name="Schmitt S."/>
            <person name="Rinke C."/>
            <person name="Helfrich E.J."/>
            <person name="Brachmann A.O."/>
            <person name="Gurgui C."/>
            <person name="Wakimoto T."/>
            <person name="Kracht M."/>
            <person name="Crusemann M."/>
            <person name="Hentschel U."/>
            <person name="Abe I."/>
            <person name="Matsunaga S."/>
            <person name="Kalinowski J."/>
            <person name="Takeyama H."/>
            <person name="Piel J."/>
        </authorList>
    </citation>
    <scope>NUCLEOTIDE SEQUENCE [LARGE SCALE GENOMIC DNA]</scope>
    <source>
        <strain evidence="6">TSY2</strain>
    </source>
</reference>
<name>W4MAX4_9BACT</name>
<dbReference type="InterPro" id="IPR027417">
    <property type="entry name" value="P-loop_NTPase"/>
</dbReference>
<proteinExistence type="inferred from homology"/>
<dbReference type="AlphaFoldDB" id="W4MAX4"/>
<dbReference type="Proteomes" id="UP000019140">
    <property type="component" value="Unassembled WGS sequence"/>
</dbReference>
<dbReference type="HOGENOM" id="CLU_2445770_0_0_7"/>
<dbReference type="GO" id="GO:0005829">
    <property type="term" value="C:cytosol"/>
    <property type="evidence" value="ECO:0007669"/>
    <property type="project" value="TreeGrafter"/>
</dbReference>